<keyword evidence="2" id="KW-1185">Reference proteome</keyword>
<dbReference type="OrthoDB" id="6407690at2759"/>
<gene>
    <name evidence="1" type="primary">NCL1_41559</name>
    <name evidence="1" type="ORF">TNCT_468271</name>
</gene>
<proteinExistence type="predicted"/>
<dbReference type="AlphaFoldDB" id="A0A8X6F0U0"/>
<name>A0A8X6F0U0_TRICU</name>
<evidence type="ECO:0000313" key="2">
    <source>
        <dbReference type="Proteomes" id="UP000887116"/>
    </source>
</evidence>
<dbReference type="EMBL" id="BMAO01010547">
    <property type="protein sequence ID" value="GFQ67900.1"/>
    <property type="molecule type" value="Genomic_DNA"/>
</dbReference>
<comment type="caution">
    <text evidence="1">The sequence shown here is derived from an EMBL/GenBank/DDBJ whole genome shotgun (WGS) entry which is preliminary data.</text>
</comment>
<protein>
    <submittedName>
        <fullName evidence="1">Uncharacterized protein</fullName>
    </submittedName>
</protein>
<reference evidence="1" key="1">
    <citation type="submission" date="2020-07" db="EMBL/GenBank/DDBJ databases">
        <title>Multicomponent nature underlies the extraordinary mechanical properties of spider dragline silk.</title>
        <authorList>
            <person name="Kono N."/>
            <person name="Nakamura H."/>
            <person name="Mori M."/>
            <person name="Yoshida Y."/>
            <person name="Ohtoshi R."/>
            <person name="Malay A.D."/>
            <person name="Moran D.A.P."/>
            <person name="Tomita M."/>
            <person name="Numata K."/>
            <person name="Arakawa K."/>
        </authorList>
    </citation>
    <scope>NUCLEOTIDE SEQUENCE</scope>
</reference>
<sequence>MVPQTETSTYASKMFVIHSLQHMACVRIAILVCDDPEVKALEKEIGFPMALLPSKKLETLLDENTYITAPPHFPLIHHLTESGVFRIKWWTDEVRQLNVNWNTEKKALGEHMHYPACIETCKRWENLVKKKVTSFSIPTNLRKEIENTVRFISLEIAKWKKDQFPFVLKLDDVTSYIKWKSNGTIDKRMTYKALIQCNELDITQRFRLACRYCTVDEVKIFWNQTPESDRRSVLLGNIHPFAFSLLEKDLLEKEYIDLDETSIRLLQNQLCLRLYFNKLSPEMRHERLATRKYLENLHLDEVCFCLSKMDDNELIQLAKARPRQLLEFFLSWPFQTAFLDVASCMWNYLNETEFLNLLGIIIYERIIVEWGDYDYVELLKEFWSQSPRTFKDYIARDAIYPPLISIVNSKDKNSFASEVLKDYKLNCYSFQALGIEFKHFDVKSKNPGTRGLNNN</sequence>
<organism evidence="1 2">
    <name type="scientific">Trichonephila clavata</name>
    <name type="common">Joro spider</name>
    <name type="synonym">Nephila clavata</name>
    <dbReference type="NCBI Taxonomy" id="2740835"/>
    <lineage>
        <taxon>Eukaryota</taxon>
        <taxon>Metazoa</taxon>
        <taxon>Ecdysozoa</taxon>
        <taxon>Arthropoda</taxon>
        <taxon>Chelicerata</taxon>
        <taxon>Arachnida</taxon>
        <taxon>Araneae</taxon>
        <taxon>Araneomorphae</taxon>
        <taxon>Entelegynae</taxon>
        <taxon>Araneoidea</taxon>
        <taxon>Nephilidae</taxon>
        <taxon>Trichonephila</taxon>
    </lineage>
</organism>
<dbReference type="Proteomes" id="UP000887116">
    <property type="component" value="Unassembled WGS sequence"/>
</dbReference>
<accession>A0A8X6F0U0</accession>
<evidence type="ECO:0000313" key="1">
    <source>
        <dbReference type="EMBL" id="GFQ67900.1"/>
    </source>
</evidence>